<dbReference type="EMBL" id="KZ613943">
    <property type="protein sequence ID" value="PMD42264.1"/>
    <property type="molecule type" value="Genomic_DNA"/>
</dbReference>
<accession>A0A2J6RUR3</accession>
<feature type="region of interest" description="Disordered" evidence="1">
    <location>
        <begin position="188"/>
        <end position="212"/>
    </location>
</feature>
<evidence type="ECO:0000313" key="3">
    <source>
        <dbReference type="Proteomes" id="UP000235786"/>
    </source>
</evidence>
<dbReference type="AlphaFoldDB" id="A0A2J6RUR3"/>
<feature type="region of interest" description="Disordered" evidence="1">
    <location>
        <begin position="137"/>
        <end position="171"/>
    </location>
</feature>
<gene>
    <name evidence="2" type="ORF">L207DRAFT_632073</name>
</gene>
<organism evidence="2 3">
    <name type="scientific">Hyaloscypha variabilis (strain UAMH 11265 / GT02V1 / F)</name>
    <name type="common">Meliniomyces variabilis</name>
    <dbReference type="NCBI Taxonomy" id="1149755"/>
    <lineage>
        <taxon>Eukaryota</taxon>
        <taxon>Fungi</taxon>
        <taxon>Dikarya</taxon>
        <taxon>Ascomycota</taxon>
        <taxon>Pezizomycotina</taxon>
        <taxon>Leotiomycetes</taxon>
        <taxon>Helotiales</taxon>
        <taxon>Hyaloscyphaceae</taxon>
        <taxon>Hyaloscypha</taxon>
        <taxon>Hyaloscypha variabilis</taxon>
    </lineage>
</organism>
<sequence>MMGSANSANAGQQHPANSTQPANHSEPVIDAWYLVNHITRSLSPYYVLTRGFDITSQEYDAGHAMLVFLLSNITDGAPVEGKALWPVKEQFTAECPFWRKERTSKGVKIPEVWKRDCLESWIEELLSEMRVKKLPVPHPTRVVDEPQERKESGPQQDTKTGPSLEPIGRPMPGCLDCKAQNCKGHNKEMTVEPPIKKTSFENPTKKIAPSFP</sequence>
<dbReference type="Proteomes" id="UP000235786">
    <property type="component" value="Unassembled WGS sequence"/>
</dbReference>
<proteinExistence type="predicted"/>
<name>A0A2J6RUR3_HYAVF</name>
<keyword evidence="3" id="KW-1185">Reference proteome</keyword>
<feature type="compositionally biased region" description="Basic and acidic residues" evidence="1">
    <location>
        <begin position="141"/>
        <end position="152"/>
    </location>
</feature>
<feature type="region of interest" description="Disordered" evidence="1">
    <location>
        <begin position="1"/>
        <end position="23"/>
    </location>
</feature>
<evidence type="ECO:0000313" key="2">
    <source>
        <dbReference type="EMBL" id="PMD42264.1"/>
    </source>
</evidence>
<protein>
    <submittedName>
        <fullName evidence="2">Uncharacterized protein</fullName>
    </submittedName>
</protein>
<feature type="compositionally biased region" description="Basic and acidic residues" evidence="1">
    <location>
        <begin position="188"/>
        <end position="199"/>
    </location>
</feature>
<evidence type="ECO:0000256" key="1">
    <source>
        <dbReference type="SAM" id="MobiDB-lite"/>
    </source>
</evidence>
<reference evidence="2 3" key="1">
    <citation type="submission" date="2016-04" db="EMBL/GenBank/DDBJ databases">
        <title>A degradative enzymes factory behind the ericoid mycorrhizal symbiosis.</title>
        <authorList>
            <consortium name="DOE Joint Genome Institute"/>
            <person name="Martino E."/>
            <person name="Morin E."/>
            <person name="Grelet G."/>
            <person name="Kuo A."/>
            <person name="Kohler A."/>
            <person name="Daghino S."/>
            <person name="Barry K."/>
            <person name="Choi C."/>
            <person name="Cichocki N."/>
            <person name="Clum A."/>
            <person name="Copeland A."/>
            <person name="Hainaut M."/>
            <person name="Haridas S."/>
            <person name="Labutti K."/>
            <person name="Lindquist E."/>
            <person name="Lipzen A."/>
            <person name="Khouja H.-R."/>
            <person name="Murat C."/>
            <person name="Ohm R."/>
            <person name="Olson A."/>
            <person name="Spatafora J."/>
            <person name="Veneault-Fourrey C."/>
            <person name="Henrissat B."/>
            <person name="Grigoriev I."/>
            <person name="Martin F."/>
            <person name="Perotto S."/>
        </authorList>
    </citation>
    <scope>NUCLEOTIDE SEQUENCE [LARGE SCALE GENOMIC DNA]</scope>
    <source>
        <strain evidence="2 3">F</strain>
    </source>
</reference>